<evidence type="ECO:0000313" key="1">
    <source>
        <dbReference type="EMBL" id="SKA13583.1"/>
    </source>
</evidence>
<sequence length="93" mass="11204">MKIKNEDVQRLAEIRRDFAEPPHLLRLESYATQRIEEVLQTLRSYTFAHKLATELEIFIPLIREDASNQRAIRQHMIDFSKALSVIWQYKDRY</sequence>
<name>A0A1T4RCA3_9BACT</name>
<dbReference type="RefSeq" id="WP_078832495.1">
    <property type="nucleotide sequence ID" value="NZ_FUWH01000011.1"/>
</dbReference>
<dbReference type="STRING" id="413434.SAMN04488132_111114"/>
<gene>
    <name evidence="1" type="ORF">SAMN04488132_111114</name>
</gene>
<dbReference type="AlphaFoldDB" id="A0A1T4RCA3"/>
<dbReference type="Proteomes" id="UP000190888">
    <property type="component" value="Unassembled WGS sequence"/>
</dbReference>
<evidence type="ECO:0000313" key="2">
    <source>
        <dbReference type="Proteomes" id="UP000190888"/>
    </source>
</evidence>
<reference evidence="1 2" key="1">
    <citation type="submission" date="2017-02" db="EMBL/GenBank/DDBJ databases">
        <authorList>
            <person name="Peterson S.W."/>
        </authorList>
    </citation>
    <scope>NUCLEOTIDE SEQUENCE [LARGE SCALE GENOMIC DNA]</scope>
    <source>
        <strain evidence="1 2">DSM 22335</strain>
    </source>
</reference>
<organism evidence="1 2">
    <name type="scientific">Sediminibacterium ginsengisoli</name>
    <dbReference type="NCBI Taxonomy" id="413434"/>
    <lineage>
        <taxon>Bacteria</taxon>
        <taxon>Pseudomonadati</taxon>
        <taxon>Bacteroidota</taxon>
        <taxon>Chitinophagia</taxon>
        <taxon>Chitinophagales</taxon>
        <taxon>Chitinophagaceae</taxon>
        <taxon>Sediminibacterium</taxon>
    </lineage>
</organism>
<dbReference type="EMBL" id="FUWH01000011">
    <property type="protein sequence ID" value="SKA13583.1"/>
    <property type="molecule type" value="Genomic_DNA"/>
</dbReference>
<protein>
    <submittedName>
        <fullName evidence="1">Uncharacterized protein</fullName>
    </submittedName>
</protein>
<dbReference type="OrthoDB" id="673502at2"/>
<accession>A0A1T4RCA3</accession>
<proteinExistence type="predicted"/>
<keyword evidence="2" id="KW-1185">Reference proteome</keyword>